<dbReference type="InterPro" id="IPR048667">
    <property type="entry name" value="Imm5-like"/>
</dbReference>
<gene>
    <name evidence="2" type="ORF">A3B31_01745</name>
</gene>
<accession>A0A1G2BRE8</accession>
<dbReference type="Proteomes" id="UP000177349">
    <property type="component" value="Unassembled WGS sequence"/>
</dbReference>
<evidence type="ECO:0000313" key="3">
    <source>
        <dbReference type="Proteomes" id="UP000177349"/>
    </source>
</evidence>
<protein>
    <recommendedName>
        <fullName evidence="1">Imm-5-like domain-containing protein</fullName>
    </recommendedName>
</protein>
<dbReference type="EMBL" id="MHKN01000034">
    <property type="protein sequence ID" value="OGY91745.1"/>
    <property type="molecule type" value="Genomic_DNA"/>
</dbReference>
<feature type="domain" description="Imm-5-like" evidence="1">
    <location>
        <begin position="1"/>
        <end position="115"/>
    </location>
</feature>
<reference evidence="2 3" key="1">
    <citation type="journal article" date="2016" name="Nat. Commun.">
        <title>Thousands of microbial genomes shed light on interconnected biogeochemical processes in an aquifer system.</title>
        <authorList>
            <person name="Anantharaman K."/>
            <person name="Brown C.T."/>
            <person name="Hug L.A."/>
            <person name="Sharon I."/>
            <person name="Castelle C.J."/>
            <person name="Probst A.J."/>
            <person name="Thomas B.C."/>
            <person name="Singh A."/>
            <person name="Wilkins M.J."/>
            <person name="Karaoz U."/>
            <person name="Brodie E.L."/>
            <person name="Williams K.H."/>
            <person name="Hubbard S.S."/>
            <person name="Banfield J.F."/>
        </authorList>
    </citation>
    <scope>NUCLEOTIDE SEQUENCE [LARGE SCALE GENOMIC DNA]</scope>
</reference>
<dbReference type="AlphaFoldDB" id="A0A1G2BRE8"/>
<name>A0A1G2BRE8_9BACT</name>
<feature type="non-terminal residue" evidence="2">
    <location>
        <position position="1"/>
    </location>
</feature>
<evidence type="ECO:0000259" key="1">
    <source>
        <dbReference type="Pfam" id="PF21805"/>
    </source>
</evidence>
<sequence length="143" mass="15829">VLWATDCAEHVLSHFEKEYPEDDRPRKAIEAGRIWVAEKLPMKMKVIRSAALDAHAAARTIENAAARAAARAAGQAVATVHVLGHAVGAAYYGVKAAEAAGVEGEREWQYKHLPKRLRPLVFTAKKEIKRFLKIHPVCGFRSH</sequence>
<proteinExistence type="predicted"/>
<dbReference type="Pfam" id="PF21805">
    <property type="entry name" value="Imm5_like"/>
    <property type="match status" value="1"/>
</dbReference>
<organism evidence="2 3">
    <name type="scientific">Candidatus Komeilibacteria bacterium RIFCSPLOWO2_01_FULL_53_11</name>
    <dbReference type="NCBI Taxonomy" id="1798552"/>
    <lineage>
        <taxon>Bacteria</taxon>
        <taxon>Candidatus Komeiliibacteriota</taxon>
    </lineage>
</organism>
<comment type="caution">
    <text evidence="2">The sequence shown here is derived from an EMBL/GenBank/DDBJ whole genome shotgun (WGS) entry which is preliminary data.</text>
</comment>
<evidence type="ECO:0000313" key="2">
    <source>
        <dbReference type="EMBL" id="OGY91745.1"/>
    </source>
</evidence>